<evidence type="ECO:0000256" key="4">
    <source>
        <dbReference type="ARBA" id="ARBA00022989"/>
    </source>
</evidence>
<comment type="subcellular location">
    <subcellularLocation>
        <location evidence="1">Membrane</location>
        <topology evidence="1">Multi-pass membrane protein</topology>
    </subcellularLocation>
</comment>
<evidence type="ECO:0000256" key="3">
    <source>
        <dbReference type="ARBA" id="ARBA00022692"/>
    </source>
</evidence>
<keyword evidence="5 6" id="KW-0472">Membrane</keyword>
<protein>
    <submittedName>
        <fullName evidence="8">Retrograde regulation protein 2</fullName>
    </submittedName>
</protein>
<dbReference type="Pfam" id="PF07690">
    <property type="entry name" value="MFS_1"/>
    <property type="match status" value="1"/>
</dbReference>
<keyword evidence="4 6" id="KW-1133">Transmembrane helix</keyword>
<feature type="domain" description="Major facilitator superfamily (MFS) profile" evidence="7">
    <location>
        <begin position="52"/>
        <end position="466"/>
    </location>
</feature>
<dbReference type="GeneID" id="54578211"/>
<feature type="transmembrane region" description="Helical" evidence="6">
    <location>
        <begin position="406"/>
        <end position="427"/>
    </location>
</feature>
<sequence>MTELDNKDVLSLADEKEQQAVTREYLQQDESPDAVEARKREAALVRKLDCFVAPVMMLLMLISYLDRGNIGFAATQGMIEDIHLKGSELNTAVSVFYIFYILAEFPTSILVKRLQFNRVIPAITFCWGLVCLCTGFVQNFAGLVTTRIFLGFFEGCLFPSMTLFLCNWYTREELGVRVAYLFIASALSGAFGGLIALGVLYMDGVRGWAGWRWLYVIEGILTIVWAFICIFVVPKNYETAYFLNDDEKKIMRHRAERTEAYSGGSGHYSKADIKEAAKDIKSWVHGVIQIAVVTILYGFGTFLPIIIKYGFQYTTQQAQYLVVPVNLWGAFVYAVGAYFSDRFQTRFLPLILMAPIGIAGYAILLAPVSAGVSYFATYLIATACFLCTGSNITWLSVNCAPDGKRAASLGILLTLTNIGGVVSGQIYRSDAAPKYTLGHAWSLGCLGFAWCGWWIVRAIYLRREKRKDRKLAGDYRMPEGQMYTDREPDFRYQL</sequence>
<dbReference type="InterPro" id="IPR020846">
    <property type="entry name" value="MFS_dom"/>
</dbReference>
<feature type="transmembrane region" description="Helical" evidence="6">
    <location>
        <begin position="439"/>
        <end position="460"/>
    </location>
</feature>
<dbReference type="Proteomes" id="UP000800094">
    <property type="component" value="Unassembled WGS sequence"/>
</dbReference>
<dbReference type="PANTHER" id="PTHR43791">
    <property type="entry name" value="PERMEASE-RELATED"/>
    <property type="match status" value="1"/>
</dbReference>
<reference evidence="8" key="1">
    <citation type="journal article" date="2020" name="Stud. Mycol.">
        <title>101 Dothideomycetes genomes: a test case for predicting lifestyles and emergence of pathogens.</title>
        <authorList>
            <person name="Haridas S."/>
            <person name="Albert R."/>
            <person name="Binder M."/>
            <person name="Bloem J."/>
            <person name="Labutti K."/>
            <person name="Salamov A."/>
            <person name="Andreopoulos B."/>
            <person name="Baker S."/>
            <person name="Barry K."/>
            <person name="Bills G."/>
            <person name="Bluhm B."/>
            <person name="Cannon C."/>
            <person name="Castanera R."/>
            <person name="Culley D."/>
            <person name="Daum C."/>
            <person name="Ezra D."/>
            <person name="Gonzalez J."/>
            <person name="Henrissat B."/>
            <person name="Kuo A."/>
            <person name="Liang C."/>
            <person name="Lipzen A."/>
            <person name="Lutzoni F."/>
            <person name="Magnuson J."/>
            <person name="Mondo S."/>
            <person name="Nolan M."/>
            <person name="Ohm R."/>
            <person name="Pangilinan J."/>
            <person name="Park H.-J."/>
            <person name="Ramirez L."/>
            <person name="Alfaro M."/>
            <person name="Sun H."/>
            <person name="Tritt A."/>
            <person name="Yoshinaga Y."/>
            <person name="Zwiers L.-H."/>
            <person name="Turgeon B."/>
            <person name="Goodwin S."/>
            <person name="Spatafora J."/>
            <person name="Crous P."/>
            <person name="Grigoriev I."/>
        </authorList>
    </citation>
    <scope>NUCLEOTIDE SEQUENCE</scope>
    <source>
        <strain evidence="8">CBS 122368</strain>
    </source>
</reference>
<keyword evidence="2" id="KW-0813">Transport</keyword>
<proteinExistence type="predicted"/>
<feature type="transmembrane region" description="Helical" evidence="6">
    <location>
        <begin position="213"/>
        <end position="233"/>
    </location>
</feature>
<evidence type="ECO:0000313" key="9">
    <source>
        <dbReference type="Proteomes" id="UP000800094"/>
    </source>
</evidence>
<dbReference type="Gene3D" id="1.20.1250.20">
    <property type="entry name" value="MFS general substrate transporter like domains"/>
    <property type="match status" value="2"/>
</dbReference>
<dbReference type="PANTHER" id="PTHR43791:SF24">
    <property type="entry name" value="NICOTINIC ACID PLASMA MEMBRANE TRANSPORTER"/>
    <property type="match status" value="1"/>
</dbReference>
<dbReference type="AlphaFoldDB" id="A0A6A6II75"/>
<evidence type="ECO:0000256" key="2">
    <source>
        <dbReference type="ARBA" id="ARBA00022448"/>
    </source>
</evidence>
<dbReference type="GO" id="GO:0022857">
    <property type="term" value="F:transmembrane transporter activity"/>
    <property type="evidence" value="ECO:0007669"/>
    <property type="project" value="InterPro"/>
</dbReference>
<feature type="transmembrane region" description="Helical" evidence="6">
    <location>
        <begin position="178"/>
        <end position="201"/>
    </location>
</feature>
<evidence type="ECO:0000256" key="6">
    <source>
        <dbReference type="SAM" id="Phobius"/>
    </source>
</evidence>
<feature type="transmembrane region" description="Helical" evidence="6">
    <location>
        <begin position="347"/>
        <end position="366"/>
    </location>
</feature>
<evidence type="ECO:0000259" key="7">
    <source>
        <dbReference type="PROSITE" id="PS50850"/>
    </source>
</evidence>
<dbReference type="FunFam" id="1.20.1250.20:FF:000013">
    <property type="entry name" value="MFS general substrate transporter"/>
    <property type="match status" value="1"/>
</dbReference>
<dbReference type="InterPro" id="IPR036259">
    <property type="entry name" value="MFS_trans_sf"/>
</dbReference>
<organism evidence="8 9">
    <name type="scientific">Trematosphaeria pertusa</name>
    <dbReference type="NCBI Taxonomy" id="390896"/>
    <lineage>
        <taxon>Eukaryota</taxon>
        <taxon>Fungi</taxon>
        <taxon>Dikarya</taxon>
        <taxon>Ascomycota</taxon>
        <taxon>Pezizomycotina</taxon>
        <taxon>Dothideomycetes</taxon>
        <taxon>Pleosporomycetidae</taxon>
        <taxon>Pleosporales</taxon>
        <taxon>Massarineae</taxon>
        <taxon>Trematosphaeriaceae</taxon>
        <taxon>Trematosphaeria</taxon>
    </lineage>
</organism>
<evidence type="ECO:0000256" key="1">
    <source>
        <dbReference type="ARBA" id="ARBA00004141"/>
    </source>
</evidence>
<feature type="transmembrane region" description="Helical" evidence="6">
    <location>
        <begin position="92"/>
        <end position="111"/>
    </location>
</feature>
<feature type="transmembrane region" description="Helical" evidence="6">
    <location>
        <begin position="123"/>
        <end position="142"/>
    </location>
</feature>
<feature type="transmembrane region" description="Helical" evidence="6">
    <location>
        <begin position="319"/>
        <end position="340"/>
    </location>
</feature>
<keyword evidence="3 6" id="KW-0812">Transmembrane</keyword>
<dbReference type="PROSITE" id="PS50850">
    <property type="entry name" value="MFS"/>
    <property type="match status" value="1"/>
</dbReference>
<dbReference type="RefSeq" id="XP_033684913.1">
    <property type="nucleotide sequence ID" value="XM_033824881.1"/>
</dbReference>
<dbReference type="SUPFAM" id="SSF103473">
    <property type="entry name" value="MFS general substrate transporter"/>
    <property type="match status" value="1"/>
</dbReference>
<feature type="transmembrane region" description="Helical" evidence="6">
    <location>
        <begin position="48"/>
        <end position="65"/>
    </location>
</feature>
<feature type="transmembrane region" description="Helical" evidence="6">
    <location>
        <begin position="148"/>
        <end position="166"/>
    </location>
</feature>
<dbReference type="FunFam" id="1.20.1250.20:FF:000057">
    <property type="entry name" value="MFS general substrate transporter"/>
    <property type="match status" value="1"/>
</dbReference>
<keyword evidence="9" id="KW-1185">Reference proteome</keyword>
<dbReference type="OrthoDB" id="2962993at2759"/>
<evidence type="ECO:0000256" key="5">
    <source>
        <dbReference type="ARBA" id="ARBA00023136"/>
    </source>
</evidence>
<gene>
    <name evidence="8" type="ORF">BU26DRAFT_455330</name>
</gene>
<dbReference type="EMBL" id="ML987194">
    <property type="protein sequence ID" value="KAF2249909.1"/>
    <property type="molecule type" value="Genomic_DNA"/>
</dbReference>
<dbReference type="GO" id="GO:0016020">
    <property type="term" value="C:membrane"/>
    <property type="evidence" value="ECO:0007669"/>
    <property type="project" value="UniProtKB-SubCell"/>
</dbReference>
<feature type="transmembrane region" description="Helical" evidence="6">
    <location>
        <begin position="283"/>
        <end position="307"/>
    </location>
</feature>
<dbReference type="InterPro" id="IPR011701">
    <property type="entry name" value="MFS"/>
</dbReference>
<feature type="transmembrane region" description="Helical" evidence="6">
    <location>
        <begin position="372"/>
        <end position="394"/>
    </location>
</feature>
<evidence type="ECO:0000313" key="8">
    <source>
        <dbReference type="EMBL" id="KAF2249909.1"/>
    </source>
</evidence>
<name>A0A6A6II75_9PLEO</name>
<accession>A0A6A6II75</accession>